<protein>
    <recommendedName>
        <fullName evidence="4">SPW repeat-containing protein</fullName>
    </recommendedName>
</protein>
<reference evidence="2 3" key="1">
    <citation type="submission" date="2020-06" db="EMBL/GenBank/DDBJ databases">
        <authorList>
            <person name="Kim S.-J."/>
            <person name="Park S.-J."/>
        </authorList>
    </citation>
    <scope>NUCLEOTIDE SEQUENCE [LARGE SCALE GENOMIC DNA]</scope>
    <source>
        <strain evidence="2 3">SW-151</strain>
    </source>
</reference>
<keyword evidence="1" id="KW-0812">Transmembrane</keyword>
<keyword evidence="1" id="KW-0472">Membrane</keyword>
<dbReference type="RefSeq" id="WP_176278122.1">
    <property type="nucleotide sequence ID" value="NZ_JABWMH010000001.1"/>
</dbReference>
<evidence type="ECO:0000313" key="2">
    <source>
        <dbReference type="EMBL" id="NVD26584.1"/>
    </source>
</evidence>
<dbReference type="Proteomes" id="UP000652427">
    <property type="component" value="Unassembled WGS sequence"/>
</dbReference>
<comment type="caution">
    <text evidence="2">The sequence shown here is derived from an EMBL/GenBank/DDBJ whole genome shotgun (WGS) entry which is preliminary data.</text>
</comment>
<evidence type="ECO:0000313" key="3">
    <source>
        <dbReference type="Proteomes" id="UP000652427"/>
    </source>
</evidence>
<feature type="transmembrane region" description="Helical" evidence="1">
    <location>
        <begin position="20"/>
        <end position="38"/>
    </location>
</feature>
<feature type="transmembrane region" description="Helical" evidence="1">
    <location>
        <begin position="44"/>
        <end position="63"/>
    </location>
</feature>
<evidence type="ECO:0008006" key="4">
    <source>
        <dbReference type="Google" id="ProtNLM"/>
    </source>
</evidence>
<accession>A0ABX2MYS4</accession>
<evidence type="ECO:0000256" key="1">
    <source>
        <dbReference type="SAM" id="Phobius"/>
    </source>
</evidence>
<keyword evidence="3" id="KW-1185">Reference proteome</keyword>
<organism evidence="2 3">
    <name type="scientific">Parasphingorhabdus flavimaris</name>
    <dbReference type="NCBI Taxonomy" id="266812"/>
    <lineage>
        <taxon>Bacteria</taxon>
        <taxon>Pseudomonadati</taxon>
        <taxon>Pseudomonadota</taxon>
        <taxon>Alphaproteobacteria</taxon>
        <taxon>Sphingomonadales</taxon>
        <taxon>Sphingomonadaceae</taxon>
        <taxon>Parasphingorhabdus</taxon>
    </lineage>
</organism>
<dbReference type="EMBL" id="JABWMH010000001">
    <property type="protein sequence ID" value="NVD26584.1"/>
    <property type="molecule type" value="Genomic_DNA"/>
</dbReference>
<name>A0ABX2MYS4_9SPHN</name>
<proteinExistence type="predicted"/>
<sequence length="127" mass="14017">MKIGNPFRLTQREYEATINALNIFFGAIIGVSLGNITEIPMDDYVILLIIISALVSSILLVTYTHRRIWNSVMLTGVLLAAWYAESDSSGGIIDFPERVLPTLTVWGVLAVITEFSDRADDPRSGQS</sequence>
<keyword evidence="1" id="KW-1133">Transmembrane helix</keyword>
<gene>
    <name evidence="2" type="ORF">HUO14_01545</name>
</gene>